<dbReference type="SUPFAM" id="SSF51735">
    <property type="entry name" value="NAD(P)-binding Rossmann-fold domains"/>
    <property type="match status" value="1"/>
</dbReference>
<evidence type="ECO:0000256" key="1">
    <source>
        <dbReference type="ARBA" id="ARBA00001947"/>
    </source>
</evidence>
<dbReference type="KEGG" id="jcu:105639773"/>
<dbReference type="InterPro" id="IPR036291">
    <property type="entry name" value="NAD(P)-bd_dom_sf"/>
</dbReference>
<comment type="similarity">
    <text evidence="2 6">Belongs to the zinc-containing alcohol dehydrogenase family.</text>
</comment>
<dbReference type="AlphaFoldDB" id="A0A067KI97"/>
<dbReference type="EMBL" id="KK914593">
    <property type="protein sequence ID" value="KDP32000.1"/>
    <property type="molecule type" value="Genomic_DNA"/>
</dbReference>
<evidence type="ECO:0000256" key="2">
    <source>
        <dbReference type="ARBA" id="ARBA00008072"/>
    </source>
</evidence>
<dbReference type="GO" id="GO:0008270">
    <property type="term" value="F:zinc ion binding"/>
    <property type="evidence" value="ECO:0007669"/>
    <property type="project" value="InterPro"/>
</dbReference>
<name>A0A067KI97_JATCU</name>
<protein>
    <recommendedName>
        <fullName evidence="7">Enoyl reductase (ER) domain-containing protein</fullName>
    </recommendedName>
</protein>
<dbReference type="InterPro" id="IPR011032">
    <property type="entry name" value="GroES-like_sf"/>
</dbReference>
<sequence>MEGRRVIGWAARDSSGYLSPYSFTLRKTGAEDVVLKVLYSGVDHTDLHQARGELYQTSYPLVPGHEVVGEVVELGPEVRKLKVGDIVGVGCIIWSCGECLTCKSKMEQYCNERIFTYNAIDKDGRITQGGYSSAMVVNQRFVVRIPDKLAPEQAAPLLCAGVTAYSPLKQFKGSNKALNAGVLGLGGVGHLGVLIAKAMGHHVTVISSSEKKKEEALEHLGADAFLVSSEAGEMEKAANSLDYILDTVPAVHPLDFYISLLKFDGKLIIVGAAPKPLQFVATNLSTGKKNISGSFVGSIEDMQELLEFWVENSLSSMIELVKVDYVNKAFERMERNDVRYRFVLDVAGSKLE</sequence>
<dbReference type="OrthoDB" id="1879366at2759"/>
<evidence type="ECO:0000256" key="4">
    <source>
        <dbReference type="ARBA" id="ARBA00022833"/>
    </source>
</evidence>
<dbReference type="Pfam" id="PF00107">
    <property type="entry name" value="ADH_zinc_N"/>
    <property type="match status" value="1"/>
</dbReference>
<dbReference type="Gene3D" id="3.40.50.720">
    <property type="entry name" value="NAD(P)-binding Rossmann-like Domain"/>
    <property type="match status" value="1"/>
</dbReference>
<keyword evidence="3 6" id="KW-0479">Metal-binding</keyword>
<dbReference type="CDD" id="cd05283">
    <property type="entry name" value="CAD1"/>
    <property type="match status" value="1"/>
</dbReference>
<dbReference type="InterPro" id="IPR013154">
    <property type="entry name" value="ADH-like_N"/>
</dbReference>
<dbReference type="InterPro" id="IPR013149">
    <property type="entry name" value="ADH-like_C"/>
</dbReference>
<organism evidence="8 9">
    <name type="scientific">Jatropha curcas</name>
    <name type="common">Barbados nut</name>
    <dbReference type="NCBI Taxonomy" id="180498"/>
    <lineage>
        <taxon>Eukaryota</taxon>
        <taxon>Viridiplantae</taxon>
        <taxon>Streptophyta</taxon>
        <taxon>Embryophyta</taxon>
        <taxon>Tracheophyta</taxon>
        <taxon>Spermatophyta</taxon>
        <taxon>Magnoliopsida</taxon>
        <taxon>eudicotyledons</taxon>
        <taxon>Gunneridae</taxon>
        <taxon>Pentapetalae</taxon>
        <taxon>rosids</taxon>
        <taxon>fabids</taxon>
        <taxon>Malpighiales</taxon>
        <taxon>Euphorbiaceae</taxon>
        <taxon>Crotonoideae</taxon>
        <taxon>Jatropheae</taxon>
        <taxon>Jatropha</taxon>
    </lineage>
</organism>
<evidence type="ECO:0000256" key="6">
    <source>
        <dbReference type="RuleBase" id="RU361277"/>
    </source>
</evidence>
<keyword evidence="9" id="KW-1185">Reference proteome</keyword>
<proteinExistence type="inferred from homology"/>
<dbReference type="InterPro" id="IPR002328">
    <property type="entry name" value="ADH_Zn_CS"/>
</dbReference>
<dbReference type="Gene3D" id="3.90.180.10">
    <property type="entry name" value="Medium-chain alcohol dehydrogenases, catalytic domain"/>
    <property type="match status" value="1"/>
</dbReference>
<accession>A0A067KI97</accession>
<dbReference type="STRING" id="180498.A0A067KI97"/>
<gene>
    <name evidence="8" type="ORF">JCGZ_12461</name>
</gene>
<keyword evidence="5" id="KW-0560">Oxidoreductase</keyword>
<evidence type="ECO:0000313" key="9">
    <source>
        <dbReference type="Proteomes" id="UP000027138"/>
    </source>
</evidence>
<comment type="cofactor">
    <cofactor evidence="1 6">
        <name>Zn(2+)</name>
        <dbReference type="ChEBI" id="CHEBI:29105"/>
    </cofactor>
</comment>
<dbReference type="PANTHER" id="PTHR42683">
    <property type="entry name" value="ALDEHYDE REDUCTASE"/>
    <property type="match status" value="1"/>
</dbReference>
<evidence type="ECO:0000259" key="7">
    <source>
        <dbReference type="SMART" id="SM00829"/>
    </source>
</evidence>
<dbReference type="SUPFAM" id="SSF50129">
    <property type="entry name" value="GroES-like"/>
    <property type="match status" value="1"/>
</dbReference>
<evidence type="ECO:0000256" key="3">
    <source>
        <dbReference type="ARBA" id="ARBA00022723"/>
    </source>
</evidence>
<dbReference type="InterPro" id="IPR047109">
    <property type="entry name" value="CAD-like"/>
</dbReference>
<dbReference type="FunFam" id="3.40.50.720:FF:000022">
    <property type="entry name" value="Cinnamyl alcohol dehydrogenase"/>
    <property type="match status" value="1"/>
</dbReference>
<dbReference type="Pfam" id="PF08240">
    <property type="entry name" value="ADH_N"/>
    <property type="match status" value="1"/>
</dbReference>
<keyword evidence="4 6" id="KW-0862">Zinc</keyword>
<feature type="domain" description="Enoyl reductase (ER)" evidence="7">
    <location>
        <begin position="10"/>
        <end position="344"/>
    </location>
</feature>
<dbReference type="InterPro" id="IPR020843">
    <property type="entry name" value="ER"/>
</dbReference>
<dbReference type="Proteomes" id="UP000027138">
    <property type="component" value="Unassembled WGS sequence"/>
</dbReference>
<dbReference type="GO" id="GO:0016616">
    <property type="term" value="F:oxidoreductase activity, acting on the CH-OH group of donors, NAD or NADP as acceptor"/>
    <property type="evidence" value="ECO:0007669"/>
    <property type="project" value="InterPro"/>
</dbReference>
<evidence type="ECO:0000256" key="5">
    <source>
        <dbReference type="ARBA" id="ARBA00023002"/>
    </source>
</evidence>
<reference evidence="8 9" key="1">
    <citation type="journal article" date="2014" name="PLoS ONE">
        <title>Global Analysis of Gene Expression Profiles in Physic Nut (Jatropha curcas L.) Seedlings Exposed to Salt Stress.</title>
        <authorList>
            <person name="Zhang L."/>
            <person name="Zhang C."/>
            <person name="Wu P."/>
            <person name="Chen Y."/>
            <person name="Li M."/>
            <person name="Jiang H."/>
            <person name="Wu G."/>
        </authorList>
    </citation>
    <scope>NUCLEOTIDE SEQUENCE [LARGE SCALE GENOMIC DNA]</scope>
    <source>
        <strain evidence="9">cv. GZQX0401</strain>
        <tissue evidence="8">Young leaves</tissue>
    </source>
</reference>
<evidence type="ECO:0000313" key="8">
    <source>
        <dbReference type="EMBL" id="KDP32000.1"/>
    </source>
</evidence>
<dbReference type="GO" id="GO:0009809">
    <property type="term" value="P:lignin biosynthetic process"/>
    <property type="evidence" value="ECO:0007669"/>
    <property type="project" value="UniProtKB-ARBA"/>
</dbReference>
<dbReference type="SMART" id="SM00829">
    <property type="entry name" value="PKS_ER"/>
    <property type="match status" value="1"/>
</dbReference>
<dbReference type="PROSITE" id="PS00059">
    <property type="entry name" value="ADH_ZINC"/>
    <property type="match status" value="1"/>
</dbReference>